<dbReference type="SMART" id="SM00419">
    <property type="entry name" value="HTH_CRP"/>
    <property type="match status" value="1"/>
</dbReference>
<keyword evidence="2" id="KW-0238">DNA-binding</keyword>
<evidence type="ECO:0000256" key="3">
    <source>
        <dbReference type="ARBA" id="ARBA00023163"/>
    </source>
</evidence>
<accession>A0ABR6XBF6</accession>
<dbReference type="SMART" id="SM00100">
    <property type="entry name" value="cNMP"/>
    <property type="match status" value="1"/>
</dbReference>
<dbReference type="PANTHER" id="PTHR24567">
    <property type="entry name" value="CRP FAMILY TRANSCRIPTIONAL REGULATORY PROTEIN"/>
    <property type="match status" value="1"/>
</dbReference>
<dbReference type="InterPro" id="IPR036390">
    <property type="entry name" value="WH_DNA-bd_sf"/>
</dbReference>
<dbReference type="InterPro" id="IPR050397">
    <property type="entry name" value="Env_Response_Regulators"/>
</dbReference>
<dbReference type="Pfam" id="PF13545">
    <property type="entry name" value="HTH_Crp_2"/>
    <property type="match status" value="1"/>
</dbReference>
<dbReference type="Gene3D" id="1.10.10.10">
    <property type="entry name" value="Winged helix-like DNA-binding domain superfamily/Winged helix DNA-binding domain"/>
    <property type="match status" value="1"/>
</dbReference>
<evidence type="ECO:0000259" key="5">
    <source>
        <dbReference type="PROSITE" id="PS51063"/>
    </source>
</evidence>
<evidence type="ECO:0000256" key="2">
    <source>
        <dbReference type="ARBA" id="ARBA00023125"/>
    </source>
</evidence>
<dbReference type="CDD" id="cd00038">
    <property type="entry name" value="CAP_ED"/>
    <property type="match status" value="1"/>
</dbReference>
<dbReference type="Proteomes" id="UP000637632">
    <property type="component" value="Unassembled WGS sequence"/>
</dbReference>
<dbReference type="InterPro" id="IPR018490">
    <property type="entry name" value="cNMP-bd_dom_sf"/>
</dbReference>
<feature type="domain" description="HTH crp-type" evidence="5">
    <location>
        <begin position="148"/>
        <end position="220"/>
    </location>
</feature>
<reference evidence="6 7" key="1">
    <citation type="submission" date="2020-08" db="EMBL/GenBank/DDBJ databases">
        <title>Novel species isolated from subtropical streams in China.</title>
        <authorList>
            <person name="Lu H."/>
        </authorList>
    </citation>
    <scope>NUCLEOTIDE SEQUENCE [LARGE SCALE GENOMIC DNA]</scope>
    <source>
        <strain evidence="6 7">CCTCC AB 2015119</strain>
    </source>
</reference>
<dbReference type="SUPFAM" id="SSF51206">
    <property type="entry name" value="cAMP-binding domain-like"/>
    <property type="match status" value="1"/>
</dbReference>
<dbReference type="InterPro" id="IPR000595">
    <property type="entry name" value="cNMP-bd_dom"/>
</dbReference>
<comment type="caution">
    <text evidence="6">The sequence shown here is derived from an EMBL/GenBank/DDBJ whole genome shotgun (WGS) entry which is preliminary data.</text>
</comment>
<keyword evidence="1" id="KW-0805">Transcription regulation</keyword>
<dbReference type="Gene3D" id="2.60.120.10">
    <property type="entry name" value="Jelly Rolls"/>
    <property type="match status" value="1"/>
</dbReference>
<feature type="domain" description="Cyclic nucleotide-binding" evidence="4">
    <location>
        <begin position="15"/>
        <end position="118"/>
    </location>
</feature>
<proteinExistence type="predicted"/>
<dbReference type="EMBL" id="JACOFT010000001">
    <property type="protein sequence ID" value="MBC3810150.1"/>
    <property type="molecule type" value="Genomic_DNA"/>
</dbReference>
<name>A0ABR6XBF6_9BURK</name>
<dbReference type="PROSITE" id="PS51063">
    <property type="entry name" value="HTH_CRP_2"/>
    <property type="match status" value="1"/>
</dbReference>
<evidence type="ECO:0000256" key="1">
    <source>
        <dbReference type="ARBA" id="ARBA00023015"/>
    </source>
</evidence>
<dbReference type="Pfam" id="PF00027">
    <property type="entry name" value="cNMP_binding"/>
    <property type="match status" value="1"/>
</dbReference>
<dbReference type="PROSITE" id="PS50042">
    <property type="entry name" value="CNMP_BINDING_3"/>
    <property type="match status" value="1"/>
</dbReference>
<keyword evidence="7" id="KW-1185">Reference proteome</keyword>
<evidence type="ECO:0000259" key="4">
    <source>
        <dbReference type="PROSITE" id="PS50042"/>
    </source>
</evidence>
<sequence length="229" mass="25252">MPPSSVLSSLVGDDWFAALPAATRKEMLDCSEKHYLQPGEMLFRQGDPPAGFYALLGGKLKMSTLSEDGCEAILTILEPGTWFGEISLIDGKPRTHDATAIGRAEVLMMTPACFDHLMQGADFALAVAQMLAKRIRLLYGIVEDAHLRSARARVARRLVLLANSEKEQGESEKMDIPVSQESLAMMLGMSRQSLSKELKFFEQAGLIRLGYRSIRISSLDKLSTLCEKD</sequence>
<protein>
    <submittedName>
        <fullName evidence="6">Crp/Fnr family transcriptional regulator</fullName>
    </submittedName>
</protein>
<dbReference type="InterPro" id="IPR012318">
    <property type="entry name" value="HTH_CRP"/>
</dbReference>
<organism evidence="6 7">
    <name type="scientific">Undibacterium aquatile</name>
    <dbReference type="NCBI Taxonomy" id="1537398"/>
    <lineage>
        <taxon>Bacteria</taxon>
        <taxon>Pseudomonadati</taxon>
        <taxon>Pseudomonadota</taxon>
        <taxon>Betaproteobacteria</taxon>
        <taxon>Burkholderiales</taxon>
        <taxon>Oxalobacteraceae</taxon>
        <taxon>Undibacterium</taxon>
    </lineage>
</organism>
<gene>
    <name evidence="6" type="ORF">H8K26_01735</name>
</gene>
<dbReference type="InterPro" id="IPR014710">
    <property type="entry name" value="RmlC-like_jellyroll"/>
</dbReference>
<keyword evidence="3" id="KW-0804">Transcription</keyword>
<dbReference type="RefSeq" id="WP_190476928.1">
    <property type="nucleotide sequence ID" value="NZ_JACOFT010000001.1"/>
</dbReference>
<dbReference type="SUPFAM" id="SSF46785">
    <property type="entry name" value="Winged helix' DNA-binding domain"/>
    <property type="match status" value="1"/>
</dbReference>
<dbReference type="InterPro" id="IPR036388">
    <property type="entry name" value="WH-like_DNA-bd_sf"/>
</dbReference>
<evidence type="ECO:0000313" key="7">
    <source>
        <dbReference type="Proteomes" id="UP000637632"/>
    </source>
</evidence>
<dbReference type="PANTHER" id="PTHR24567:SF74">
    <property type="entry name" value="HTH-TYPE TRANSCRIPTIONAL REGULATOR ARCR"/>
    <property type="match status" value="1"/>
</dbReference>
<evidence type="ECO:0000313" key="6">
    <source>
        <dbReference type="EMBL" id="MBC3810150.1"/>
    </source>
</evidence>